<evidence type="ECO:0000256" key="1">
    <source>
        <dbReference type="SAM" id="MobiDB-lite"/>
    </source>
</evidence>
<evidence type="ECO:0000313" key="3">
    <source>
        <dbReference type="Proteomes" id="UP000285860"/>
    </source>
</evidence>
<name>A0A420S1H0_FUSOX</name>
<reference evidence="2 3" key="1">
    <citation type="journal article" date="2018" name="Sci. Rep.">
        <title>Characterisation of pathogen-specific regions and novel effector candidates in Fusarium oxysporum f. sp. cepae.</title>
        <authorList>
            <person name="Armitage A.D."/>
            <person name="Taylor A."/>
            <person name="Sobczyk M.K."/>
            <person name="Baxter L."/>
            <person name="Greenfield B.P."/>
            <person name="Bates H.J."/>
            <person name="Wilson F."/>
            <person name="Jackson A.C."/>
            <person name="Ott S."/>
            <person name="Harrison R.J."/>
            <person name="Clarkson J.P."/>
        </authorList>
    </citation>
    <scope>NUCLEOTIDE SEQUENCE [LARGE SCALE GENOMIC DNA]</scope>
    <source>
        <strain evidence="2 3">Fo_A28</strain>
    </source>
</reference>
<feature type="region of interest" description="Disordered" evidence="1">
    <location>
        <begin position="351"/>
        <end position="371"/>
    </location>
</feature>
<dbReference type="EMBL" id="MRCY01000004">
    <property type="protein sequence ID" value="RKL23126.1"/>
    <property type="molecule type" value="Genomic_DNA"/>
</dbReference>
<protein>
    <submittedName>
        <fullName evidence="2">Uncharacterized protein</fullName>
    </submittedName>
</protein>
<dbReference type="VEuPathDB" id="FungiDB:FOZG_08085"/>
<accession>A0A420S1H0</accession>
<dbReference type="AlphaFoldDB" id="A0A420S1H0"/>
<feature type="compositionally biased region" description="Acidic residues" evidence="1">
    <location>
        <begin position="464"/>
        <end position="497"/>
    </location>
</feature>
<organism evidence="2 3">
    <name type="scientific">Fusarium oxysporum</name>
    <name type="common">Fusarium vascular wilt</name>
    <dbReference type="NCBI Taxonomy" id="5507"/>
    <lineage>
        <taxon>Eukaryota</taxon>
        <taxon>Fungi</taxon>
        <taxon>Dikarya</taxon>
        <taxon>Ascomycota</taxon>
        <taxon>Pezizomycotina</taxon>
        <taxon>Sordariomycetes</taxon>
        <taxon>Hypocreomycetidae</taxon>
        <taxon>Hypocreales</taxon>
        <taxon>Nectriaceae</taxon>
        <taxon>Fusarium</taxon>
        <taxon>Fusarium oxysporum species complex</taxon>
    </lineage>
</organism>
<evidence type="ECO:0000313" key="2">
    <source>
        <dbReference type="EMBL" id="RKL23126.1"/>
    </source>
</evidence>
<dbReference type="VEuPathDB" id="FungiDB:FOXG_15779"/>
<dbReference type="VEuPathDB" id="FungiDB:FOC4_g10002896"/>
<comment type="caution">
    <text evidence="2">The sequence shown here is derived from an EMBL/GenBank/DDBJ whole genome shotgun (WGS) entry which is preliminary data.</text>
</comment>
<dbReference type="VEuPathDB" id="FungiDB:FOMG_15613"/>
<gene>
    <name evidence="2" type="ORF">BFJ68_g1332</name>
</gene>
<dbReference type="Proteomes" id="UP000285860">
    <property type="component" value="Unassembled WGS sequence"/>
</dbReference>
<feature type="compositionally biased region" description="Polar residues" evidence="1">
    <location>
        <begin position="383"/>
        <end position="410"/>
    </location>
</feature>
<sequence length="512" mass="58046">MEPTPDKKFKRHNLFDRGFFYDDEISTNGLPAHVEALRESMLDFACDDFGQEASGKDGEIANQGMDLTNRKVVEKHWENFFRDNFFKPLEESISASNSSWEYRIVSLGSTMPDRLKNESAPQPDYAFYFPMLPANSSISETAPHIALEPRKELALFSLSALEELYAHGLRPSPFHPFQKNVEDAHLKCFPWLVVEFKPKRGANGVIKRLKEEVYCQAVNGSGCAVRLNEIAAWYEMELPGQAHIPPIPAVTTVGPEVKVWITYSTENVLAYRCDTKKEKQKTGQGYMMQCIWDGDMRNSHDIAKFRSILENTYTWATRQFRPLMVDYLDQWKFIQSKDFLNAKRAAVATRKEEIDARSRQQSPEANETPTKQLDHAIDGMMSLSLNDGVTPTPNRFGSPVSACSTPQSGVRRSARIKALRDARLSPGLNSQLERSASRLKETIAAGPSKRRESGTKFLAAPIEVEVDGSTSDEEDEEHDEECGDDDGADEEESDEEDLVWDYVRRKYVPIYV</sequence>
<dbReference type="VEuPathDB" id="FungiDB:FOIG_16016"/>
<feature type="compositionally biased region" description="Polar residues" evidence="1">
    <location>
        <begin position="359"/>
        <end position="371"/>
    </location>
</feature>
<dbReference type="VEuPathDB" id="FungiDB:FOC1_g10001974"/>
<proteinExistence type="predicted"/>
<feature type="region of interest" description="Disordered" evidence="1">
    <location>
        <begin position="383"/>
        <end position="412"/>
    </location>
</feature>
<feature type="region of interest" description="Disordered" evidence="1">
    <location>
        <begin position="427"/>
        <end position="497"/>
    </location>
</feature>